<feature type="transmembrane region" description="Helical" evidence="8">
    <location>
        <begin position="73"/>
        <end position="92"/>
    </location>
</feature>
<feature type="transmembrane region" description="Helical" evidence="8">
    <location>
        <begin position="44"/>
        <end position="66"/>
    </location>
</feature>
<dbReference type="OrthoDB" id="9796017at2"/>
<reference evidence="10 11" key="1">
    <citation type="submission" date="2019-09" db="EMBL/GenBank/DDBJ databases">
        <authorList>
            <person name="Wang X."/>
        </authorList>
    </citation>
    <scope>NUCLEOTIDE SEQUENCE [LARGE SCALE GENOMIC DNA]</scope>
    <source>
        <strain evidence="10 11">CICC 11023</strain>
    </source>
</reference>
<evidence type="ECO:0000256" key="4">
    <source>
        <dbReference type="ARBA" id="ARBA00022475"/>
    </source>
</evidence>
<evidence type="ECO:0000259" key="9">
    <source>
        <dbReference type="Pfam" id="PF01061"/>
    </source>
</evidence>
<comment type="caution">
    <text evidence="10">The sequence shown here is derived from an EMBL/GenBank/DDBJ whole genome shotgun (WGS) entry which is preliminary data.</text>
</comment>
<keyword evidence="3" id="KW-0813">Transport</keyword>
<evidence type="ECO:0000256" key="1">
    <source>
        <dbReference type="ARBA" id="ARBA00004651"/>
    </source>
</evidence>
<evidence type="ECO:0000256" key="5">
    <source>
        <dbReference type="ARBA" id="ARBA00022692"/>
    </source>
</evidence>
<dbReference type="GO" id="GO:0140359">
    <property type="term" value="F:ABC-type transporter activity"/>
    <property type="evidence" value="ECO:0007669"/>
    <property type="project" value="InterPro"/>
</dbReference>
<gene>
    <name evidence="10" type="ORF">F3087_18855</name>
</gene>
<dbReference type="InterPro" id="IPR013525">
    <property type="entry name" value="ABC2_TM"/>
</dbReference>
<keyword evidence="11" id="KW-1185">Reference proteome</keyword>
<organism evidence="10 11">
    <name type="scientific">Nocardia colli</name>
    <dbReference type="NCBI Taxonomy" id="2545717"/>
    <lineage>
        <taxon>Bacteria</taxon>
        <taxon>Bacillati</taxon>
        <taxon>Actinomycetota</taxon>
        <taxon>Actinomycetes</taxon>
        <taxon>Mycobacteriales</taxon>
        <taxon>Nocardiaceae</taxon>
        <taxon>Nocardia</taxon>
    </lineage>
</organism>
<accession>A0A5N0EGK2</accession>
<dbReference type="PANTHER" id="PTHR30413">
    <property type="entry name" value="INNER MEMBRANE TRANSPORT PERMEASE"/>
    <property type="match status" value="1"/>
</dbReference>
<dbReference type="Proteomes" id="UP000323876">
    <property type="component" value="Unassembled WGS sequence"/>
</dbReference>
<evidence type="ECO:0000313" key="11">
    <source>
        <dbReference type="Proteomes" id="UP000323876"/>
    </source>
</evidence>
<protein>
    <recommendedName>
        <fullName evidence="9">ABC-2 type transporter transmembrane domain-containing protein</fullName>
    </recommendedName>
</protein>
<dbReference type="Pfam" id="PF01061">
    <property type="entry name" value="ABC2_membrane"/>
    <property type="match status" value="1"/>
</dbReference>
<keyword evidence="7 8" id="KW-0472">Membrane</keyword>
<dbReference type="GO" id="GO:0015920">
    <property type="term" value="P:lipopolysaccharide transport"/>
    <property type="evidence" value="ECO:0007669"/>
    <property type="project" value="TreeGrafter"/>
</dbReference>
<comment type="subcellular location">
    <subcellularLocation>
        <location evidence="1">Cell membrane</location>
        <topology evidence="1">Multi-pass membrane protein</topology>
    </subcellularLocation>
</comment>
<dbReference type="GO" id="GO:0005886">
    <property type="term" value="C:plasma membrane"/>
    <property type="evidence" value="ECO:0007669"/>
    <property type="project" value="UniProtKB-SubCell"/>
</dbReference>
<evidence type="ECO:0000313" key="10">
    <source>
        <dbReference type="EMBL" id="KAA8887709.1"/>
    </source>
</evidence>
<proteinExistence type="inferred from homology"/>
<dbReference type="AlphaFoldDB" id="A0A5N0EGK2"/>
<feature type="transmembrane region" description="Helical" evidence="8">
    <location>
        <begin position="132"/>
        <end position="152"/>
    </location>
</feature>
<evidence type="ECO:0000256" key="8">
    <source>
        <dbReference type="SAM" id="Phobius"/>
    </source>
</evidence>
<comment type="similarity">
    <text evidence="2">Belongs to the ABC-2 integral membrane protein family.</text>
</comment>
<keyword evidence="6 8" id="KW-1133">Transmembrane helix</keyword>
<keyword evidence="5 8" id="KW-0812">Transmembrane</keyword>
<feature type="transmembrane region" description="Helical" evidence="8">
    <location>
        <begin position="12"/>
        <end position="32"/>
    </location>
</feature>
<name>A0A5N0EGK2_9NOCA</name>
<evidence type="ECO:0000256" key="3">
    <source>
        <dbReference type="ARBA" id="ARBA00022448"/>
    </source>
</evidence>
<dbReference type="EMBL" id="VXLC01000006">
    <property type="protein sequence ID" value="KAA8887709.1"/>
    <property type="molecule type" value="Genomic_DNA"/>
</dbReference>
<evidence type="ECO:0000256" key="7">
    <source>
        <dbReference type="ARBA" id="ARBA00023136"/>
    </source>
</evidence>
<evidence type="ECO:0000256" key="2">
    <source>
        <dbReference type="ARBA" id="ARBA00007783"/>
    </source>
</evidence>
<sequence length="163" mass="18671">MPPRGRRHGLVWRHLLFFGHNLVIYVIVLFAFGTWRHLGWSSLLAFPALALVVLNSAWVSIAFGILATRFRDIAPILGSVTLVLFLLTPVIWDTNNLQCTHRPAAKLVELIPTYHYLEIVRAPMLGQPVVAYHWYIVIAITIFGWAVALMALRKFRSRVPYWV</sequence>
<evidence type="ECO:0000256" key="6">
    <source>
        <dbReference type="ARBA" id="ARBA00022989"/>
    </source>
</evidence>
<dbReference type="PANTHER" id="PTHR30413:SF10">
    <property type="entry name" value="CAPSULE POLYSACCHARIDE EXPORT INNER-MEMBRANE PROTEIN CTRC"/>
    <property type="match status" value="1"/>
</dbReference>
<keyword evidence="4" id="KW-1003">Cell membrane</keyword>
<feature type="domain" description="ABC-2 type transporter transmembrane" evidence="9">
    <location>
        <begin position="22"/>
        <end position="124"/>
    </location>
</feature>